<name>A0ABU9SLW9_9BURK</name>
<evidence type="ECO:0000313" key="1">
    <source>
        <dbReference type="EMBL" id="MEM5452351.1"/>
    </source>
</evidence>
<evidence type="ECO:0000313" key="2">
    <source>
        <dbReference type="Proteomes" id="UP001390669"/>
    </source>
</evidence>
<keyword evidence="2" id="KW-1185">Reference proteome</keyword>
<protein>
    <submittedName>
        <fullName evidence="1">Uncharacterized protein</fullName>
    </submittedName>
</protein>
<accession>A0ABU9SLW9</accession>
<dbReference type="Proteomes" id="UP001390669">
    <property type="component" value="Unassembled WGS sequence"/>
</dbReference>
<sequence length="438" mass="45616">MYSLMPILGPDPAAMPSAEAFSLGNDGQAAGVASVNVDEIPLGVGAQWLDGLLAATLPPPNNSTLWGINDGLVAVGGTTPDNYATISAIVVDTGNVTDLSPLVGTASWAADVNDDGLVCGGGRSGNGFLYSVPAKRLFATVPGVNLSVINNPGEALGLDVGGKVAVYSVTNGTTKTLNAMAAAYSINDEGIVCGSSGTAPTYNEVPGICDSRQATPVFQVIPLPDGAIQGTAQAINNSGVVVGTCLFGGQPETQSAFVYQNGTTTLLDTLISEPGWQLSYTFDINASGQIIGMGNLNGVPTAFMLTPASGWQWWQWWQRLPLPILVGTLLGGVASDAGGWTIIGGRRIPIDPWGPWLQLQPEKRDALMALAMDEIASFIADEATRVQVRTTLVEAANSRLKHMDVRPVRTGPPRAARGPGKIPLKNGLPVSWLRKFGR</sequence>
<dbReference type="EMBL" id="JAYMRW010000020">
    <property type="protein sequence ID" value="MEM5452351.1"/>
    <property type="molecule type" value="Genomic_DNA"/>
</dbReference>
<proteinExistence type="predicted"/>
<gene>
    <name evidence="1" type="ORF">VSR33_33415</name>
</gene>
<organism evidence="1 2">
    <name type="scientific">Paraburkholderia guartelaensis</name>
    <dbReference type="NCBI Taxonomy" id="2546446"/>
    <lineage>
        <taxon>Bacteria</taxon>
        <taxon>Pseudomonadati</taxon>
        <taxon>Pseudomonadota</taxon>
        <taxon>Betaproteobacteria</taxon>
        <taxon>Burkholderiales</taxon>
        <taxon>Burkholderiaceae</taxon>
        <taxon>Paraburkholderia</taxon>
    </lineage>
</organism>
<comment type="caution">
    <text evidence="1">The sequence shown here is derived from an EMBL/GenBank/DDBJ whole genome shotgun (WGS) entry which is preliminary data.</text>
</comment>
<dbReference type="RefSeq" id="WP_406954025.1">
    <property type="nucleotide sequence ID" value="NZ_JAYMRW010000020.1"/>
</dbReference>
<reference evidence="1 2" key="1">
    <citation type="submission" date="2024-01" db="EMBL/GenBank/DDBJ databases">
        <title>The diversity of rhizobia nodulating Mimosa spp. in eleven states of Brazil covering several biomes is determined by host plant, location, and edaphic factors.</title>
        <authorList>
            <person name="Rouws L."/>
            <person name="Barauna A."/>
            <person name="Beukes C."/>
            <person name="De Faria S.M."/>
            <person name="Gross E."/>
            <person name="Dos Reis Junior F.B."/>
            <person name="Simon M."/>
            <person name="Maluk M."/>
            <person name="Odee D.W."/>
            <person name="Kenicer G."/>
            <person name="Young J.P.W."/>
            <person name="Reis V.M."/>
            <person name="Zilli J."/>
            <person name="James E.K."/>
        </authorList>
    </citation>
    <scope>NUCLEOTIDE SEQUENCE [LARGE SCALE GENOMIC DNA]</scope>
    <source>
        <strain evidence="1 2">JPY164</strain>
    </source>
</reference>